<evidence type="ECO:0000256" key="4">
    <source>
        <dbReference type="ARBA" id="ARBA00023242"/>
    </source>
</evidence>
<dbReference type="GO" id="GO:0000978">
    <property type="term" value="F:RNA polymerase II cis-regulatory region sequence-specific DNA binding"/>
    <property type="evidence" value="ECO:0007669"/>
    <property type="project" value="TreeGrafter"/>
</dbReference>
<dbReference type="InterPro" id="IPR051127">
    <property type="entry name" value="Fungal_SecMet_Regulators"/>
</dbReference>
<dbReference type="GO" id="GO:0000981">
    <property type="term" value="F:DNA-binding transcription factor activity, RNA polymerase II-specific"/>
    <property type="evidence" value="ECO:0007669"/>
    <property type="project" value="TreeGrafter"/>
</dbReference>
<comment type="caution">
    <text evidence="6">The sequence shown here is derived from an EMBL/GenBank/DDBJ whole genome shotgun (WGS) entry which is preliminary data.</text>
</comment>
<dbReference type="GO" id="GO:0006351">
    <property type="term" value="P:DNA-templated transcription"/>
    <property type="evidence" value="ECO:0007669"/>
    <property type="project" value="InterPro"/>
</dbReference>
<sequence length="285" mass="31985">MCTYRLKPRNRARKASIAVTAEVSNFETPEDWHSGGVYPVAITASNAGAESGTHEQLVYGPTTTFAFLQTLHDELIRKRVPSPRGKAQSLDAFTKRNIFFGLPCRVDSLSFPSQQRMEDILLKSAAIEFLQAFEKYSSHALPFINPDKTRVSLDSLYNARVNDRSTSQDKALLLMILAIGALSTSETDTAETLLIHAKREVALFDDVTTLPMVQFCLLMSDYQLNMGRPNAAYLQVCSACNRAISMGLHDKVEDDEEERTCRHASLHSEQCISNKHEYHRTLPNR</sequence>
<keyword evidence="3" id="KW-0804">Transcription</keyword>
<dbReference type="InterPro" id="IPR007219">
    <property type="entry name" value="XnlR_reg_dom"/>
</dbReference>
<dbReference type="GO" id="GO:0000435">
    <property type="term" value="P:positive regulation of transcription from RNA polymerase II promoter by galactose"/>
    <property type="evidence" value="ECO:0007669"/>
    <property type="project" value="TreeGrafter"/>
</dbReference>
<evidence type="ECO:0000256" key="2">
    <source>
        <dbReference type="ARBA" id="ARBA00023125"/>
    </source>
</evidence>
<evidence type="ECO:0000256" key="1">
    <source>
        <dbReference type="ARBA" id="ARBA00023015"/>
    </source>
</evidence>
<dbReference type="CDD" id="cd12148">
    <property type="entry name" value="fungal_TF_MHR"/>
    <property type="match status" value="1"/>
</dbReference>
<dbReference type="AlphaFoldDB" id="A0A9P5BCZ5"/>
<name>A0A9P5BCZ5_9HYPO</name>
<keyword evidence="4" id="KW-0539">Nucleus</keyword>
<keyword evidence="2" id="KW-0238">DNA-binding</keyword>
<evidence type="ECO:0000313" key="6">
    <source>
        <dbReference type="EMBL" id="KAF4500097.1"/>
    </source>
</evidence>
<dbReference type="PANTHER" id="PTHR47424">
    <property type="entry name" value="REGULATORY PROTEIN GAL4"/>
    <property type="match status" value="1"/>
</dbReference>
<dbReference type="OrthoDB" id="2123952at2759"/>
<dbReference type="EMBL" id="LUFC02000215">
    <property type="protein sequence ID" value="KAF4500097.1"/>
    <property type="molecule type" value="Genomic_DNA"/>
</dbReference>
<evidence type="ECO:0000256" key="3">
    <source>
        <dbReference type="ARBA" id="ARBA00023163"/>
    </source>
</evidence>
<keyword evidence="7" id="KW-1185">Reference proteome</keyword>
<dbReference type="Proteomes" id="UP000737391">
    <property type="component" value="Unassembled WGS sequence"/>
</dbReference>
<dbReference type="GO" id="GO:0008270">
    <property type="term" value="F:zinc ion binding"/>
    <property type="evidence" value="ECO:0007669"/>
    <property type="project" value="InterPro"/>
</dbReference>
<organism evidence="6 7">
    <name type="scientific">Fusarium agapanthi</name>
    <dbReference type="NCBI Taxonomy" id="1803897"/>
    <lineage>
        <taxon>Eukaryota</taxon>
        <taxon>Fungi</taxon>
        <taxon>Dikarya</taxon>
        <taxon>Ascomycota</taxon>
        <taxon>Pezizomycotina</taxon>
        <taxon>Sordariomycetes</taxon>
        <taxon>Hypocreomycetidae</taxon>
        <taxon>Hypocreales</taxon>
        <taxon>Nectriaceae</taxon>
        <taxon>Fusarium</taxon>
        <taxon>Fusarium fujikuroi species complex</taxon>
    </lineage>
</organism>
<evidence type="ECO:0000313" key="7">
    <source>
        <dbReference type="Proteomes" id="UP000737391"/>
    </source>
</evidence>
<protein>
    <submittedName>
        <fullName evidence="6">C6 zinc finger domain</fullName>
    </submittedName>
</protein>
<accession>A0A9P5BCZ5</accession>
<dbReference type="PANTHER" id="PTHR47424:SF3">
    <property type="entry name" value="REGULATORY PROTEIN GAL4"/>
    <property type="match status" value="1"/>
</dbReference>
<reference evidence="6" key="1">
    <citation type="submission" date="2020-01" db="EMBL/GenBank/DDBJ databases">
        <title>Identification and distribution of gene clusters putatively required for synthesis of sphingolipid metabolism inhibitors in phylogenetically diverse species of the filamentous fungus Fusarium.</title>
        <authorList>
            <person name="Kim H.-S."/>
            <person name="Busman M."/>
            <person name="Brown D.W."/>
            <person name="Divon H."/>
            <person name="Uhlig S."/>
            <person name="Proctor R.H."/>
        </authorList>
    </citation>
    <scope>NUCLEOTIDE SEQUENCE</scope>
    <source>
        <strain evidence="6">NRRL 31653</strain>
    </source>
</reference>
<dbReference type="GO" id="GO:0005634">
    <property type="term" value="C:nucleus"/>
    <property type="evidence" value="ECO:0007669"/>
    <property type="project" value="TreeGrafter"/>
</dbReference>
<feature type="domain" description="Xylanolytic transcriptional activator regulatory" evidence="5">
    <location>
        <begin position="131"/>
        <end position="257"/>
    </location>
</feature>
<evidence type="ECO:0000259" key="5">
    <source>
        <dbReference type="Pfam" id="PF04082"/>
    </source>
</evidence>
<dbReference type="Pfam" id="PF04082">
    <property type="entry name" value="Fungal_trans"/>
    <property type="match status" value="1"/>
</dbReference>
<keyword evidence="1" id="KW-0805">Transcription regulation</keyword>
<proteinExistence type="predicted"/>
<gene>
    <name evidence="6" type="ORF">FAGAP_3673</name>
</gene>